<feature type="compositionally biased region" description="Basic and acidic residues" evidence="1">
    <location>
        <begin position="140"/>
        <end position="151"/>
    </location>
</feature>
<gene>
    <name evidence="2" type="ORF">K452DRAFT_283033</name>
</gene>
<dbReference type="GeneID" id="54297191"/>
<dbReference type="RefSeq" id="XP_033402537.1">
    <property type="nucleotide sequence ID" value="XM_033539695.1"/>
</dbReference>
<sequence length="177" mass="17980">MASSTPSQPPRSEAYTTPANPVTQTPSEARTAAAHTSPSDSDPTLAHRTASQDTPSSAAVPSALGRGIHGAGPGEEARGKTEEDVGRHRELDAQQMAAPGEGEVWDAVEGQGKGAGASGMERDLAADLDRKKAEQAPAREAIKAERAHDVDVAGVLGQRGGPANPVGKDGYPNTGSG</sequence>
<evidence type="ECO:0000256" key="1">
    <source>
        <dbReference type="SAM" id="MobiDB-lite"/>
    </source>
</evidence>
<feature type="compositionally biased region" description="Basic and acidic residues" evidence="1">
    <location>
        <begin position="75"/>
        <end position="92"/>
    </location>
</feature>
<feature type="region of interest" description="Disordered" evidence="1">
    <location>
        <begin position="1"/>
        <end position="177"/>
    </location>
</feature>
<feature type="compositionally biased region" description="Polar residues" evidence="1">
    <location>
        <begin position="14"/>
        <end position="42"/>
    </location>
</feature>
<dbReference type="Proteomes" id="UP000799438">
    <property type="component" value="Unassembled WGS sequence"/>
</dbReference>
<proteinExistence type="predicted"/>
<feature type="compositionally biased region" description="Basic and acidic residues" evidence="1">
    <location>
        <begin position="120"/>
        <end position="134"/>
    </location>
</feature>
<name>A0A6A6BSP1_9PEZI</name>
<protein>
    <submittedName>
        <fullName evidence="2">Uncharacterized protein</fullName>
    </submittedName>
</protein>
<feature type="compositionally biased region" description="Polar residues" evidence="1">
    <location>
        <begin position="49"/>
        <end position="59"/>
    </location>
</feature>
<dbReference type="EMBL" id="ML995475">
    <property type="protein sequence ID" value="KAF2146828.1"/>
    <property type="molecule type" value="Genomic_DNA"/>
</dbReference>
<keyword evidence="3" id="KW-1185">Reference proteome</keyword>
<reference evidence="2" key="1">
    <citation type="journal article" date="2020" name="Stud. Mycol.">
        <title>101 Dothideomycetes genomes: a test case for predicting lifestyles and emergence of pathogens.</title>
        <authorList>
            <person name="Haridas S."/>
            <person name="Albert R."/>
            <person name="Binder M."/>
            <person name="Bloem J."/>
            <person name="Labutti K."/>
            <person name="Salamov A."/>
            <person name="Andreopoulos B."/>
            <person name="Baker S."/>
            <person name="Barry K."/>
            <person name="Bills G."/>
            <person name="Bluhm B."/>
            <person name="Cannon C."/>
            <person name="Castanera R."/>
            <person name="Culley D."/>
            <person name="Daum C."/>
            <person name="Ezra D."/>
            <person name="Gonzalez J."/>
            <person name="Henrissat B."/>
            <person name="Kuo A."/>
            <person name="Liang C."/>
            <person name="Lipzen A."/>
            <person name="Lutzoni F."/>
            <person name="Magnuson J."/>
            <person name="Mondo S."/>
            <person name="Nolan M."/>
            <person name="Ohm R."/>
            <person name="Pangilinan J."/>
            <person name="Park H.-J."/>
            <person name="Ramirez L."/>
            <person name="Alfaro M."/>
            <person name="Sun H."/>
            <person name="Tritt A."/>
            <person name="Yoshinaga Y."/>
            <person name="Zwiers L.-H."/>
            <person name="Turgeon B."/>
            <person name="Goodwin S."/>
            <person name="Spatafora J."/>
            <person name="Crous P."/>
            <person name="Grigoriev I."/>
        </authorList>
    </citation>
    <scope>NUCLEOTIDE SEQUENCE</scope>
    <source>
        <strain evidence="2">CBS 121167</strain>
    </source>
</reference>
<dbReference type="AlphaFoldDB" id="A0A6A6BSP1"/>
<accession>A0A6A6BSP1</accession>
<dbReference type="OrthoDB" id="3438962at2759"/>
<organism evidence="2 3">
    <name type="scientific">Aplosporella prunicola CBS 121167</name>
    <dbReference type="NCBI Taxonomy" id="1176127"/>
    <lineage>
        <taxon>Eukaryota</taxon>
        <taxon>Fungi</taxon>
        <taxon>Dikarya</taxon>
        <taxon>Ascomycota</taxon>
        <taxon>Pezizomycotina</taxon>
        <taxon>Dothideomycetes</taxon>
        <taxon>Dothideomycetes incertae sedis</taxon>
        <taxon>Botryosphaeriales</taxon>
        <taxon>Aplosporellaceae</taxon>
        <taxon>Aplosporella</taxon>
    </lineage>
</organism>
<evidence type="ECO:0000313" key="3">
    <source>
        <dbReference type="Proteomes" id="UP000799438"/>
    </source>
</evidence>
<evidence type="ECO:0000313" key="2">
    <source>
        <dbReference type="EMBL" id="KAF2146828.1"/>
    </source>
</evidence>